<name>A0A183D515_9BILA</name>
<protein>
    <submittedName>
        <fullName evidence="1 3">Uncharacterized protein</fullName>
    </submittedName>
</protein>
<organism evidence="3">
    <name type="scientific">Gongylonema pulchrum</name>
    <dbReference type="NCBI Taxonomy" id="637853"/>
    <lineage>
        <taxon>Eukaryota</taxon>
        <taxon>Metazoa</taxon>
        <taxon>Ecdysozoa</taxon>
        <taxon>Nematoda</taxon>
        <taxon>Chromadorea</taxon>
        <taxon>Rhabditida</taxon>
        <taxon>Spirurina</taxon>
        <taxon>Spiruromorpha</taxon>
        <taxon>Spiruroidea</taxon>
        <taxon>Gongylonematidae</taxon>
        <taxon>Gongylonema</taxon>
    </lineage>
</organism>
<proteinExistence type="predicted"/>
<reference evidence="3" key="1">
    <citation type="submission" date="2016-06" db="UniProtKB">
        <authorList>
            <consortium name="WormBaseParasite"/>
        </authorList>
    </citation>
    <scope>IDENTIFICATION</scope>
</reference>
<dbReference type="AlphaFoldDB" id="A0A183D515"/>
<evidence type="ECO:0000313" key="2">
    <source>
        <dbReference type="Proteomes" id="UP000271098"/>
    </source>
</evidence>
<evidence type="ECO:0000313" key="3">
    <source>
        <dbReference type="WBParaSite" id="GPUH_0000381301-mRNA-1"/>
    </source>
</evidence>
<evidence type="ECO:0000313" key="1">
    <source>
        <dbReference type="EMBL" id="VDK41049.1"/>
    </source>
</evidence>
<accession>A0A183D515</accession>
<gene>
    <name evidence="1" type="ORF">GPUH_LOCUS3806</name>
</gene>
<dbReference type="WBParaSite" id="GPUH_0000381301-mRNA-1">
    <property type="protein sequence ID" value="GPUH_0000381301-mRNA-1"/>
    <property type="gene ID" value="GPUH_0000381301"/>
</dbReference>
<reference evidence="1 2" key="2">
    <citation type="submission" date="2018-11" db="EMBL/GenBank/DDBJ databases">
        <authorList>
            <consortium name="Pathogen Informatics"/>
        </authorList>
    </citation>
    <scope>NUCLEOTIDE SEQUENCE [LARGE SCALE GENOMIC DNA]</scope>
</reference>
<sequence>MLSVARGLLRQRGAFIATRIILQRETSTHIADYVIVDHTYDAVVVGAGSLIQSFLFISIPKLRCRRGKENGA</sequence>
<dbReference type="Proteomes" id="UP000271098">
    <property type="component" value="Unassembled WGS sequence"/>
</dbReference>
<keyword evidence="2" id="KW-1185">Reference proteome</keyword>
<dbReference type="EMBL" id="UYRT01006755">
    <property type="protein sequence ID" value="VDK41049.1"/>
    <property type="molecule type" value="Genomic_DNA"/>
</dbReference>